<gene>
    <name evidence="1" type="ORF">MSG28_013139</name>
</gene>
<name>A0ACC0KS11_CHOFU</name>
<proteinExistence type="predicted"/>
<comment type="caution">
    <text evidence="1">The sequence shown here is derived from an EMBL/GenBank/DDBJ whole genome shotgun (WGS) entry which is preliminary data.</text>
</comment>
<protein>
    <submittedName>
        <fullName evidence="1">Uncharacterized protein</fullName>
    </submittedName>
</protein>
<keyword evidence="2" id="KW-1185">Reference proteome</keyword>
<dbReference type="EMBL" id="CM046123">
    <property type="protein sequence ID" value="KAI8439308.1"/>
    <property type="molecule type" value="Genomic_DNA"/>
</dbReference>
<evidence type="ECO:0000313" key="1">
    <source>
        <dbReference type="EMBL" id="KAI8439308.1"/>
    </source>
</evidence>
<accession>A0ACC0KS11</accession>
<organism evidence="1 2">
    <name type="scientific">Choristoneura fumiferana</name>
    <name type="common">Spruce budworm moth</name>
    <name type="synonym">Archips fumiferana</name>
    <dbReference type="NCBI Taxonomy" id="7141"/>
    <lineage>
        <taxon>Eukaryota</taxon>
        <taxon>Metazoa</taxon>
        <taxon>Ecdysozoa</taxon>
        <taxon>Arthropoda</taxon>
        <taxon>Hexapoda</taxon>
        <taxon>Insecta</taxon>
        <taxon>Pterygota</taxon>
        <taxon>Neoptera</taxon>
        <taxon>Endopterygota</taxon>
        <taxon>Lepidoptera</taxon>
        <taxon>Glossata</taxon>
        <taxon>Ditrysia</taxon>
        <taxon>Tortricoidea</taxon>
        <taxon>Tortricidae</taxon>
        <taxon>Tortricinae</taxon>
        <taxon>Choristoneura</taxon>
    </lineage>
</organism>
<dbReference type="Proteomes" id="UP001064048">
    <property type="component" value="Chromosome 23"/>
</dbReference>
<evidence type="ECO:0000313" key="2">
    <source>
        <dbReference type="Proteomes" id="UP001064048"/>
    </source>
</evidence>
<reference evidence="1 2" key="1">
    <citation type="journal article" date="2022" name="Genome Biol. Evol.">
        <title>The Spruce Budworm Genome: Reconstructing the Evolutionary History of Antifreeze Proteins.</title>
        <authorList>
            <person name="Beliveau C."/>
            <person name="Gagne P."/>
            <person name="Picq S."/>
            <person name="Vernygora O."/>
            <person name="Keeling C.I."/>
            <person name="Pinkney K."/>
            <person name="Doucet D."/>
            <person name="Wen F."/>
            <person name="Johnston J.S."/>
            <person name="Maaroufi H."/>
            <person name="Boyle B."/>
            <person name="Laroche J."/>
            <person name="Dewar K."/>
            <person name="Juretic N."/>
            <person name="Blackburn G."/>
            <person name="Nisole A."/>
            <person name="Brunet B."/>
            <person name="Brandao M."/>
            <person name="Lumley L."/>
            <person name="Duan J."/>
            <person name="Quan G."/>
            <person name="Lucarotti C.J."/>
            <person name="Roe A.D."/>
            <person name="Sperling F.A.H."/>
            <person name="Levesque R.C."/>
            <person name="Cusson M."/>
        </authorList>
    </citation>
    <scope>NUCLEOTIDE SEQUENCE [LARGE SCALE GENOMIC DNA]</scope>
    <source>
        <strain evidence="1">Glfc:IPQL:Cfum</strain>
    </source>
</reference>
<sequence>MASRVWWLAAALIASVCHTALAEYVTWPGCSSSYEVIEVGKINHNVTDLDLSDCNLTTTNLAYLRYYPNLKVLFLDSNKISQIEAGAFDSLTKLHYLQLKHNTFLGRDLPAHLFRNWHSSVSILIHFGDNNMTDTPDDLLQGLNLYELILKNCSLREFPSFVKRPVLENMLSLDLEHNLISRLDDPNTFANNINLEVLFISNNNIDFLHADLLKPLAKIEDIYMKNNRIRIIPDGFFHNKASLSTVSLANNLIEYLPANAFLGTRLGFLSVSGNKLSHLPANFLSELQTKGPSAQNKDYGDGSLKPDLDEETYNKSKEHFLSKLQKSDEENNKFKKHYIPQSESGDWMELRRSLLTASNFGKIIKRRDDTSCASTLGIDIKRFGLFIDKELPYLGATPDGIRGDDTVIEVKCPITAHGIGVEEVILKKQITFWKINKNELIDPRQKLISLGICLLEILPISKTQSRKKSASILPCCCAPQLREDVRVQQHRA</sequence>